<name>A0ACB8AMW1_9AGAM</name>
<sequence>MANARLLMPTVRSTQNPLSSPTSPVQQPTRSPRIKPTSARLIRARSGSASAAFSSSPDPNIFHFPVQDTGSAWLGKPYRFELIPGEESLQLVGYQLYAVEKWVVERTRPVTVLTVYTGDPQHTITVTALSPLSTLTPAEAEIEWNSALHYLRRDGARQKETPLGTLMVTSLAHFRSDYTIVHIPNGDFLAVRERLYTNINLMRMGCSGRSALTLEEPSETTKDRFRSTYFLSDSSAAPVRLKTHSRQHTRTYSQPATAATFPLSYPDAFNPSFVSPSTSSLPSPPRHPLFSATVLELVKFLQASIAICGMFPTTYGLVFDGLLCDATVEGLQSWVTELGEHCVDVEAMERVADPSIVAALLSFILTTRNKLAAIGYAHVVPKDPFIHPQAFLAAMNAYSQAANASQSNGSTPLLPHISTPLMGHSGPNFASVHTSPGATNSSTHTSPFLGPPPMPITPVPEITYLTLDFSKTLTSAHDQKLRHTDSRRVHRVLLSKLDREDNTDTDISSENEHLRTKRKGIGGSGGQLLMSGIENLASGFVGRGPVGAGGIMAPTADLGVFVRAIIAKGDKEKGDKERDKGGEWTGDKDRDEGEKDKERIGGSLRALWTGKTDLVLKMRERAEGGGAGKERLRDKKGKDMVKGKGRERERLTSSDLDHEDAAPLALAVSERVDSGKSNTEDEFAFGGIWSGRVQKKLELWAGLNRSKRSVDLNLSPVKSGGGRTSAVPMSAHSSSSGAGLPVFHDHRGLGLPSVVISGDGGEEDELLSSGQISPISETKTHNPLTFGLESAEASSAYLGTVPEGPFSASEYDKRLNAFLMRRPKKSREDSRISSWSGPSTWEGEDGLGKRRKGQADGKSSDFVEGRDESSDAEAKKRILGRTIRRRHSFQVMTEFKDVRVLRLEWMRIDVDLCGQLLVMRRREAHLQNVLACLEHLSTSLSFTNASLRSDYHTHQPLLSSLEMHTELVQQIEAAREEADSMTQQVQALIYESNQFRIDELWRTAIPPRQKVLELREKVFGMGGRRLIRGARVQWTLDGQERIVDAWGRTESEAEEEKRAGAGIVEEDEEDEEIEEAAAVEHTAMKPMWLLRFFTSWSARWGWSAVKSADAAVTAPSESGVDHPETDTTQS</sequence>
<protein>
    <submittedName>
        <fullName evidence="1">Uncharacterized protein</fullName>
    </submittedName>
</protein>
<organism evidence="1 2">
    <name type="scientific">Hygrophoropsis aurantiaca</name>
    <dbReference type="NCBI Taxonomy" id="72124"/>
    <lineage>
        <taxon>Eukaryota</taxon>
        <taxon>Fungi</taxon>
        <taxon>Dikarya</taxon>
        <taxon>Basidiomycota</taxon>
        <taxon>Agaricomycotina</taxon>
        <taxon>Agaricomycetes</taxon>
        <taxon>Agaricomycetidae</taxon>
        <taxon>Boletales</taxon>
        <taxon>Coniophorineae</taxon>
        <taxon>Hygrophoropsidaceae</taxon>
        <taxon>Hygrophoropsis</taxon>
    </lineage>
</organism>
<reference evidence="1" key="1">
    <citation type="journal article" date="2021" name="New Phytol.">
        <title>Evolutionary innovations through gain and loss of genes in the ectomycorrhizal Boletales.</title>
        <authorList>
            <person name="Wu G."/>
            <person name="Miyauchi S."/>
            <person name="Morin E."/>
            <person name="Kuo A."/>
            <person name="Drula E."/>
            <person name="Varga T."/>
            <person name="Kohler A."/>
            <person name="Feng B."/>
            <person name="Cao Y."/>
            <person name="Lipzen A."/>
            <person name="Daum C."/>
            <person name="Hundley H."/>
            <person name="Pangilinan J."/>
            <person name="Johnson J."/>
            <person name="Barry K."/>
            <person name="LaButti K."/>
            <person name="Ng V."/>
            <person name="Ahrendt S."/>
            <person name="Min B."/>
            <person name="Choi I.G."/>
            <person name="Park H."/>
            <person name="Plett J.M."/>
            <person name="Magnuson J."/>
            <person name="Spatafora J.W."/>
            <person name="Nagy L.G."/>
            <person name="Henrissat B."/>
            <person name="Grigoriev I.V."/>
            <person name="Yang Z.L."/>
            <person name="Xu J."/>
            <person name="Martin F.M."/>
        </authorList>
    </citation>
    <scope>NUCLEOTIDE SEQUENCE</scope>
    <source>
        <strain evidence="1">ATCC 28755</strain>
    </source>
</reference>
<evidence type="ECO:0000313" key="2">
    <source>
        <dbReference type="Proteomes" id="UP000790377"/>
    </source>
</evidence>
<keyword evidence="2" id="KW-1185">Reference proteome</keyword>
<evidence type="ECO:0000313" key="1">
    <source>
        <dbReference type="EMBL" id="KAH7914333.1"/>
    </source>
</evidence>
<dbReference type="Proteomes" id="UP000790377">
    <property type="component" value="Unassembled WGS sequence"/>
</dbReference>
<dbReference type="EMBL" id="MU267615">
    <property type="protein sequence ID" value="KAH7914333.1"/>
    <property type="molecule type" value="Genomic_DNA"/>
</dbReference>
<accession>A0ACB8AMW1</accession>
<proteinExistence type="predicted"/>
<gene>
    <name evidence="1" type="ORF">BJ138DRAFT_1144062</name>
</gene>
<comment type="caution">
    <text evidence="1">The sequence shown here is derived from an EMBL/GenBank/DDBJ whole genome shotgun (WGS) entry which is preliminary data.</text>
</comment>